<dbReference type="Pfam" id="PF02518">
    <property type="entry name" value="HATPase_c"/>
    <property type="match status" value="1"/>
</dbReference>
<evidence type="ECO:0000256" key="1">
    <source>
        <dbReference type="ARBA" id="ARBA00000085"/>
    </source>
</evidence>
<dbReference type="SUPFAM" id="SSF47226">
    <property type="entry name" value="Histidine-containing phosphotransfer domain, HPT domain"/>
    <property type="match status" value="1"/>
</dbReference>
<dbReference type="RefSeq" id="WP_069185591.1">
    <property type="nucleotide sequence ID" value="NZ_FLYE01000001.1"/>
</dbReference>
<protein>
    <recommendedName>
        <fullName evidence="3">Chemotaxis protein CheA</fullName>
        <ecNumber evidence="2">2.7.13.3</ecNumber>
    </recommendedName>
</protein>
<evidence type="ECO:0000256" key="3">
    <source>
        <dbReference type="ARBA" id="ARBA00021495"/>
    </source>
</evidence>
<keyword evidence="4" id="KW-0145">Chemotaxis</keyword>
<dbReference type="EMBL" id="FLYE01000001">
    <property type="protein sequence ID" value="SCA54852.1"/>
    <property type="molecule type" value="Genomic_DNA"/>
</dbReference>
<dbReference type="FunFam" id="3.30.565.10:FF:000016">
    <property type="entry name" value="Chemotaxis protein CheA, putative"/>
    <property type="match status" value="1"/>
</dbReference>
<dbReference type="SUPFAM" id="SSF55874">
    <property type="entry name" value="ATPase domain of HSP90 chaperone/DNA topoisomerase II/histidine kinase"/>
    <property type="match status" value="1"/>
</dbReference>
<comment type="catalytic activity">
    <reaction evidence="1">
        <text>ATP + protein L-histidine = ADP + protein N-phospho-L-histidine.</text>
        <dbReference type="EC" id="2.7.13.3"/>
    </reaction>
</comment>
<dbReference type="STRING" id="1867952.MTBPR1_10099"/>
<evidence type="ECO:0000256" key="8">
    <source>
        <dbReference type="ARBA" id="ARBA00022777"/>
    </source>
</evidence>
<dbReference type="GO" id="GO:0006935">
    <property type="term" value="P:chemotaxis"/>
    <property type="evidence" value="ECO:0007669"/>
    <property type="project" value="UniProtKB-KW"/>
</dbReference>
<evidence type="ECO:0000256" key="7">
    <source>
        <dbReference type="ARBA" id="ARBA00022741"/>
    </source>
</evidence>
<dbReference type="Proteomes" id="UP000231658">
    <property type="component" value="Unassembled WGS sequence"/>
</dbReference>
<dbReference type="PANTHER" id="PTHR43395">
    <property type="entry name" value="SENSOR HISTIDINE KINASE CHEA"/>
    <property type="match status" value="1"/>
</dbReference>
<dbReference type="InterPro" id="IPR005467">
    <property type="entry name" value="His_kinase_dom"/>
</dbReference>
<dbReference type="PROSITE" id="PS50109">
    <property type="entry name" value="HIS_KIN"/>
    <property type="match status" value="1"/>
</dbReference>
<evidence type="ECO:0000259" key="14">
    <source>
        <dbReference type="PROSITE" id="PS50109"/>
    </source>
</evidence>
<evidence type="ECO:0000256" key="10">
    <source>
        <dbReference type="ARBA" id="ARBA00023012"/>
    </source>
</evidence>
<reference evidence="17 18" key="1">
    <citation type="submission" date="2016-07" db="EMBL/GenBank/DDBJ databases">
        <authorList>
            <person name="Lefevre C.T."/>
        </authorList>
    </citation>
    <scope>NUCLEOTIDE SEQUENCE [LARGE SCALE GENOMIC DNA]</scope>
    <source>
        <strain evidence="17">PR1</strain>
    </source>
</reference>
<evidence type="ECO:0000259" key="15">
    <source>
        <dbReference type="PROSITE" id="PS50851"/>
    </source>
</evidence>
<dbReference type="SUPFAM" id="SSF50341">
    <property type="entry name" value="CheW-like"/>
    <property type="match status" value="1"/>
</dbReference>
<dbReference type="GO" id="GO:0005737">
    <property type="term" value="C:cytoplasm"/>
    <property type="evidence" value="ECO:0007669"/>
    <property type="project" value="InterPro"/>
</dbReference>
<accession>A0A1C3RCB0</accession>
<dbReference type="InterPro" id="IPR037006">
    <property type="entry name" value="CheA-like_homodim_sf"/>
</dbReference>
<evidence type="ECO:0000256" key="6">
    <source>
        <dbReference type="ARBA" id="ARBA00022679"/>
    </source>
</evidence>
<dbReference type="SMART" id="SM00387">
    <property type="entry name" value="HATPase_c"/>
    <property type="match status" value="1"/>
</dbReference>
<gene>
    <name evidence="17" type="primary">cheA</name>
    <name evidence="17" type="ORF">MTBPR1_10099</name>
</gene>
<feature type="compositionally biased region" description="Basic and acidic residues" evidence="13">
    <location>
        <begin position="360"/>
        <end position="369"/>
    </location>
</feature>
<keyword evidence="5 12" id="KW-0597">Phosphoprotein</keyword>
<dbReference type="PROSITE" id="PS50851">
    <property type="entry name" value="CHEW"/>
    <property type="match status" value="1"/>
</dbReference>
<evidence type="ECO:0000313" key="17">
    <source>
        <dbReference type="EMBL" id="SCA54852.1"/>
    </source>
</evidence>
<feature type="domain" description="CheW-like" evidence="15">
    <location>
        <begin position="636"/>
        <end position="772"/>
    </location>
</feature>
<keyword evidence="10" id="KW-0902">Two-component regulatory system</keyword>
<dbReference type="EC" id="2.7.13.3" evidence="2"/>
<dbReference type="InterPro" id="IPR051315">
    <property type="entry name" value="Bact_Chemotaxis_CheA"/>
</dbReference>
<dbReference type="PANTHER" id="PTHR43395:SF10">
    <property type="entry name" value="CHEMOTAXIS PROTEIN CHEA"/>
    <property type="match status" value="1"/>
</dbReference>
<dbReference type="PRINTS" id="PR00344">
    <property type="entry name" value="BCTRLSENSOR"/>
</dbReference>
<dbReference type="Pfam" id="PF02895">
    <property type="entry name" value="H-kinase_dim"/>
    <property type="match status" value="1"/>
</dbReference>
<dbReference type="SMART" id="SM00260">
    <property type="entry name" value="CheW"/>
    <property type="match status" value="1"/>
</dbReference>
<dbReference type="InterPro" id="IPR002545">
    <property type="entry name" value="CheW-lke_dom"/>
</dbReference>
<dbReference type="SMART" id="SM01231">
    <property type="entry name" value="H-kinase_dim"/>
    <property type="match status" value="1"/>
</dbReference>
<dbReference type="Pfam" id="PF01584">
    <property type="entry name" value="CheW"/>
    <property type="match status" value="1"/>
</dbReference>
<evidence type="ECO:0000256" key="2">
    <source>
        <dbReference type="ARBA" id="ARBA00012438"/>
    </source>
</evidence>
<dbReference type="Pfam" id="PF01627">
    <property type="entry name" value="Hpt"/>
    <property type="match status" value="1"/>
</dbReference>
<evidence type="ECO:0000256" key="4">
    <source>
        <dbReference type="ARBA" id="ARBA00022500"/>
    </source>
</evidence>
<feature type="region of interest" description="Disordered" evidence="13">
    <location>
        <begin position="314"/>
        <end position="385"/>
    </location>
</feature>
<dbReference type="PROSITE" id="PS50894">
    <property type="entry name" value="HPT"/>
    <property type="match status" value="1"/>
</dbReference>
<evidence type="ECO:0000313" key="18">
    <source>
        <dbReference type="Proteomes" id="UP000231658"/>
    </source>
</evidence>
<keyword evidence="18" id="KW-1185">Reference proteome</keyword>
<keyword evidence="6 17" id="KW-0808">Transferase</keyword>
<feature type="compositionally biased region" description="Polar residues" evidence="13">
    <location>
        <begin position="140"/>
        <end position="151"/>
    </location>
</feature>
<dbReference type="InterPro" id="IPR036097">
    <property type="entry name" value="HisK_dim/P_sf"/>
</dbReference>
<sequence>MPQDFDLSQFKATYFEECQDLLSAAEEYLGVLQAELSDVDVETLHAIFRCVHSIKGGAGAFNFTDLVSFSHIFETMLDKLREGKLELTEEMAECLISANDVLARLVQMAQDDEEVEASIWKAVADDLEAYTNGKPIPSKSGETAQASTSVPSDDYNKTSEEEDEQGWGLFLDDIGSTATGKVEINEPLSDEEQGWGLFDDDDEVAEPVQAEQPTDTTLPLYSICFIPEAHLLQFANEPLLLARELGTLGECRAKVDISRLPKLVNISPDVAYLSWVFELRTDKSLDDIHEVFEFVVDDCKLEIKEISKSEISQDTAPKATAAVEEPVQKTEVKAEQPTPKPVKEEPAPAQIAPPPVPKPTKKELTEKKAKPNSGAGGSAPAAQKVSSIRVELDRVDKLVNMVGELVITQAMLKQQSEDLANNAGQVMSQGFEDLSAHTRELQESVMAIRMQPVKSVFARMPRLVRELSTKLNKKIDLITSGEMTEVDKTVIEQLMDPLTHMIRNSVDHGIETKEQRQESGKKERATIHLSAEHRSGRIQIDISDDGRGINRERVVAKAIEKGVIEEDHDLDDEEIDNLIFAPGFSTADEISDVSGRGVGMDVVRRNIVNLGGRISVYSTPGEGTRFSMSLPLTLAVLDGMIVKCGTEKYIIPLTAIIESIHPVEEELKVLVNGGVLASVRGEYIRIVNLYRLFNVKDAVTDPAEALVVIVETERYGNVGIMVDELLGQQQVVIKSLEDNYDPISGISAATIMGNGKVALILDVDGLAEMEHGAEKRRKFGNLKQQVLLTGE</sequence>
<feature type="domain" description="Histidine kinase" evidence="14">
    <location>
        <begin position="452"/>
        <end position="634"/>
    </location>
</feature>
<comment type="function">
    <text evidence="11">Involved in the transmission of sensory signals from the chemoreceptors to the flagellar motors. CheA is autophosphorylated; it can transfer its phosphate group to either CheB or CheY.</text>
</comment>
<dbReference type="GO" id="GO:0005524">
    <property type="term" value="F:ATP binding"/>
    <property type="evidence" value="ECO:0007669"/>
    <property type="project" value="UniProtKB-KW"/>
</dbReference>
<dbReference type="FunFam" id="2.30.30.40:FF:000048">
    <property type="entry name" value="Chemotaxis protein CheA, putative"/>
    <property type="match status" value="1"/>
</dbReference>
<dbReference type="InterPro" id="IPR036061">
    <property type="entry name" value="CheW-like_dom_sf"/>
</dbReference>
<dbReference type="Gene3D" id="3.30.565.10">
    <property type="entry name" value="Histidine kinase-like ATPase, C-terminal domain"/>
    <property type="match status" value="1"/>
</dbReference>
<name>A0A1C3RCB0_9PROT</name>
<dbReference type="AlphaFoldDB" id="A0A1C3RCB0"/>
<dbReference type="SMART" id="SM00073">
    <property type="entry name" value="HPT"/>
    <property type="match status" value="1"/>
</dbReference>
<dbReference type="InterPro" id="IPR004358">
    <property type="entry name" value="Sig_transdc_His_kin-like_C"/>
</dbReference>
<evidence type="ECO:0000256" key="13">
    <source>
        <dbReference type="SAM" id="MobiDB-lite"/>
    </source>
</evidence>
<dbReference type="CDD" id="cd00088">
    <property type="entry name" value="HPT"/>
    <property type="match status" value="1"/>
</dbReference>
<dbReference type="InterPro" id="IPR004105">
    <property type="entry name" value="CheA-like_dim"/>
</dbReference>
<feature type="modified residue" description="Phosphohistidine" evidence="12">
    <location>
        <position position="52"/>
    </location>
</feature>
<dbReference type="CDD" id="cd16916">
    <property type="entry name" value="HATPase_CheA-like"/>
    <property type="match status" value="1"/>
</dbReference>
<keyword evidence="8" id="KW-0418">Kinase</keyword>
<evidence type="ECO:0000256" key="9">
    <source>
        <dbReference type="ARBA" id="ARBA00022840"/>
    </source>
</evidence>
<proteinExistence type="predicted"/>
<dbReference type="Gene3D" id="1.10.287.560">
    <property type="entry name" value="Histidine kinase CheA-like, homodimeric domain"/>
    <property type="match status" value="1"/>
</dbReference>
<dbReference type="InterPro" id="IPR008207">
    <property type="entry name" value="Sig_transdc_His_kin_Hpt_dom"/>
</dbReference>
<evidence type="ECO:0000256" key="5">
    <source>
        <dbReference type="ARBA" id="ARBA00022553"/>
    </source>
</evidence>
<keyword evidence="9" id="KW-0067">ATP-binding</keyword>
<organism evidence="17 18">
    <name type="scientific">Candidatus Terasakiella magnetica</name>
    <dbReference type="NCBI Taxonomy" id="1867952"/>
    <lineage>
        <taxon>Bacteria</taxon>
        <taxon>Pseudomonadati</taxon>
        <taxon>Pseudomonadota</taxon>
        <taxon>Alphaproteobacteria</taxon>
        <taxon>Rhodospirillales</taxon>
        <taxon>Terasakiellaceae</taxon>
        <taxon>Terasakiella</taxon>
    </lineage>
</organism>
<evidence type="ECO:0000259" key="16">
    <source>
        <dbReference type="PROSITE" id="PS50894"/>
    </source>
</evidence>
<dbReference type="SUPFAM" id="SSF47384">
    <property type="entry name" value="Homodimeric domain of signal transducing histidine kinase"/>
    <property type="match status" value="1"/>
</dbReference>
<dbReference type="CDD" id="cd00731">
    <property type="entry name" value="CheA_reg"/>
    <property type="match status" value="1"/>
</dbReference>
<dbReference type="Gene3D" id="2.30.30.40">
    <property type="entry name" value="SH3 Domains"/>
    <property type="match status" value="1"/>
</dbReference>
<keyword evidence="7" id="KW-0547">Nucleotide-binding</keyword>
<evidence type="ECO:0000256" key="11">
    <source>
        <dbReference type="ARBA" id="ARBA00035100"/>
    </source>
</evidence>
<dbReference type="InterPro" id="IPR003594">
    <property type="entry name" value="HATPase_dom"/>
</dbReference>
<feature type="region of interest" description="Disordered" evidence="13">
    <location>
        <begin position="132"/>
        <end position="166"/>
    </location>
</feature>
<feature type="domain" description="HPt" evidence="16">
    <location>
        <begin position="3"/>
        <end position="109"/>
    </location>
</feature>
<dbReference type="InterPro" id="IPR036641">
    <property type="entry name" value="HPT_dom_sf"/>
</dbReference>
<evidence type="ECO:0000256" key="12">
    <source>
        <dbReference type="PROSITE-ProRule" id="PRU00110"/>
    </source>
</evidence>
<dbReference type="Gene3D" id="1.20.120.160">
    <property type="entry name" value="HPT domain"/>
    <property type="match status" value="1"/>
</dbReference>
<dbReference type="GO" id="GO:0000155">
    <property type="term" value="F:phosphorelay sensor kinase activity"/>
    <property type="evidence" value="ECO:0007669"/>
    <property type="project" value="InterPro"/>
</dbReference>
<dbReference type="InterPro" id="IPR036890">
    <property type="entry name" value="HATPase_C_sf"/>
</dbReference>